<keyword evidence="5" id="KW-0999">Mitochondrion inner membrane</keyword>
<dbReference type="PROSITE" id="PS00211">
    <property type="entry name" value="ABC_TRANSPORTER_1"/>
    <property type="match status" value="1"/>
</dbReference>
<evidence type="ECO:0000256" key="4">
    <source>
        <dbReference type="ARBA" id="ARBA00022741"/>
    </source>
</evidence>
<evidence type="ECO:0000256" key="14">
    <source>
        <dbReference type="ARBA" id="ARBA00045666"/>
    </source>
</evidence>
<evidence type="ECO:0000256" key="12">
    <source>
        <dbReference type="ARBA" id="ARBA00041016"/>
    </source>
</evidence>
<evidence type="ECO:0000256" key="10">
    <source>
        <dbReference type="ARBA" id="ARBA00023136"/>
    </source>
</evidence>
<evidence type="ECO:0000256" key="6">
    <source>
        <dbReference type="ARBA" id="ARBA00022840"/>
    </source>
</evidence>
<protein>
    <recommendedName>
        <fullName evidence="12">Iron-sulfur clusters transporter ABCB7, mitochondrial</fullName>
    </recommendedName>
    <alternativeName>
        <fullName evidence="13">ATP-binding cassette sub-family B member 7, mitochondrial</fullName>
    </alternativeName>
</protein>
<evidence type="ECO:0000256" key="5">
    <source>
        <dbReference type="ARBA" id="ARBA00022792"/>
    </source>
</evidence>
<dbReference type="CDD" id="cd18582">
    <property type="entry name" value="ABC_6TM_ATM1_ABCB7"/>
    <property type="match status" value="1"/>
</dbReference>
<dbReference type="GO" id="GO:0006879">
    <property type="term" value="P:intracellular iron ion homeostasis"/>
    <property type="evidence" value="ECO:0007669"/>
    <property type="project" value="TreeGrafter"/>
</dbReference>
<keyword evidence="6 19" id="KW-0067">ATP-binding</keyword>
<dbReference type="InterPro" id="IPR003593">
    <property type="entry name" value="AAA+_ATPase"/>
</dbReference>
<evidence type="ECO:0000256" key="13">
    <source>
        <dbReference type="ARBA" id="ARBA00042945"/>
    </source>
</evidence>
<dbReference type="OrthoDB" id="6500128at2759"/>
<dbReference type="FunFam" id="1.20.1560.10:FF:000004">
    <property type="entry name" value="ATP-binding cassette sub-family B member 7"/>
    <property type="match status" value="1"/>
</dbReference>
<keyword evidence="8 16" id="KW-1133">Transmembrane helix</keyword>
<keyword evidence="9" id="KW-0496">Mitochondrion</keyword>
<feature type="transmembrane region" description="Helical" evidence="16">
    <location>
        <begin position="147"/>
        <end position="168"/>
    </location>
</feature>
<reference evidence="21" key="1">
    <citation type="journal article" date="2020" name="PLoS Negl. Trop. Dis.">
        <title>High-quality nuclear genome for Sarcoptes scabiei-A critical resource for a neglected parasite.</title>
        <authorList>
            <person name="Korhonen P.K."/>
            <person name="Gasser R.B."/>
            <person name="Ma G."/>
            <person name="Wang T."/>
            <person name="Stroehlein A.J."/>
            <person name="Young N.D."/>
            <person name="Ang C.S."/>
            <person name="Fernando D.D."/>
            <person name="Lu H.C."/>
            <person name="Taylor S."/>
            <person name="Reynolds S.L."/>
            <person name="Mofiz E."/>
            <person name="Najaraj S.H."/>
            <person name="Gowda H."/>
            <person name="Madugundu A."/>
            <person name="Renuse S."/>
            <person name="Holt D."/>
            <person name="Pandey A."/>
            <person name="Papenfuss A.T."/>
            <person name="Fischer K."/>
        </authorList>
    </citation>
    <scope>NUCLEOTIDE SEQUENCE [LARGE SCALE GENOMIC DNA]</scope>
</reference>
<comment type="catalytic activity">
    <reaction evidence="15">
        <text>(glutathione)4[2Fe(III)-2S] cluster(in) + ATP + H2O = (glutathione)4[2Fe(III)-2S] cluster(out) + ADP + phosphate + H(+)</text>
        <dbReference type="Rhea" id="RHEA:67028"/>
        <dbReference type="ChEBI" id="CHEBI:15377"/>
        <dbReference type="ChEBI" id="CHEBI:15378"/>
        <dbReference type="ChEBI" id="CHEBI:30616"/>
        <dbReference type="ChEBI" id="CHEBI:43474"/>
        <dbReference type="ChEBI" id="CHEBI:167627"/>
        <dbReference type="ChEBI" id="CHEBI:456216"/>
    </reaction>
    <physiologicalReaction direction="left-to-right" evidence="15">
        <dbReference type="Rhea" id="RHEA:67029"/>
    </physiologicalReaction>
</comment>
<evidence type="ECO:0000256" key="7">
    <source>
        <dbReference type="ARBA" id="ARBA00022946"/>
    </source>
</evidence>
<dbReference type="InterPro" id="IPR027417">
    <property type="entry name" value="P-loop_NTPase"/>
</dbReference>
<dbReference type="SUPFAM" id="SSF90123">
    <property type="entry name" value="ABC transporter transmembrane region"/>
    <property type="match status" value="1"/>
</dbReference>
<evidence type="ECO:0000256" key="2">
    <source>
        <dbReference type="ARBA" id="ARBA00022448"/>
    </source>
</evidence>
<keyword evidence="3 16" id="KW-0812">Transmembrane</keyword>
<feature type="transmembrane region" description="Helical" evidence="16">
    <location>
        <begin position="390"/>
        <end position="412"/>
    </location>
</feature>
<dbReference type="GO" id="GO:0005524">
    <property type="term" value="F:ATP binding"/>
    <property type="evidence" value="ECO:0007669"/>
    <property type="project" value="UniProtKB-KW"/>
</dbReference>
<dbReference type="PROSITE" id="PS50893">
    <property type="entry name" value="ABC_TRANSPORTER_2"/>
    <property type="match status" value="1"/>
</dbReference>
<dbReference type="Gene3D" id="1.20.1560.10">
    <property type="entry name" value="ABC transporter type 1, transmembrane domain"/>
    <property type="match status" value="1"/>
</dbReference>
<dbReference type="InterPro" id="IPR011527">
    <property type="entry name" value="ABC1_TM_dom"/>
</dbReference>
<dbReference type="Gene3D" id="3.40.50.300">
    <property type="entry name" value="P-loop containing nucleotide triphosphate hydrolases"/>
    <property type="match status" value="1"/>
</dbReference>
<dbReference type="EMBL" id="WVUK01000065">
    <property type="protein sequence ID" value="KAF7488680.1"/>
    <property type="molecule type" value="Genomic_DNA"/>
</dbReference>
<evidence type="ECO:0000256" key="16">
    <source>
        <dbReference type="SAM" id="Phobius"/>
    </source>
</evidence>
<dbReference type="PROSITE" id="PS50929">
    <property type="entry name" value="ABC_TM1F"/>
    <property type="match status" value="1"/>
</dbReference>
<name>A0A834R1P5_SARSC</name>
<evidence type="ECO:0000256" key="15">
    <source>
        <dbReference type="ARBA" id="ARBA00048046"/>
    </source>
</evidence>
<dbReference type="GO" id="GO:0140359">
    <property type="term" value="F:ABC-type transporter activity"/>
    <property type="evidence" value="ECO:0007669"/>
    <property type="project" value="InterPro"/>
</dbReference>
<dbReference type="FunFam" id="3.40.50.300:FF:000287">
    <property type="entry name" value="Multidrug ABC transporter ATP-binding protein"/>
    <property type="match status" value="1"/>
</dbReference>
<dbReference type="InterPro" id="IPR003439">
    <property type="entry name" value="ABC_transporter-like_ATP-bd"/>
</dbReference>
<dbReference type="GO" id="GO:0005743">
    <property type="term" value="C:mitochondrial inner membrane"/>
    <property type="evidence" value="ECO:0007669"/>
    <property type="project" value="UniProtKB-SubCell"/>
</dbReference>
<keyword evidence="21" id="KW-1185">Reference proteome</keyword>
<evidence type="ECO:0000259" key="18">
    <source>
        <dbReference type="PROSITE" id="PS50929"/>
    </source>
</evidence>
<organism evidence="19">
    <name type="scientific">Sarcoptes scabiei</name>
    <name type="common">Itch mite</name>
    <name type="synonym">Acarus scabiei</name>
    <dbReference type="NCBI Taxonomy" id="52283"/>
    <lineage>
        <taxon>Eukaryota</taxon>
        <taxon>Metazoa</taxon>
        <taxon>Ecdysozoa</taxon>
        <taxon>Arthropoda</taxon>
        <taxon>Chelicerata</taxon>
        <taxon>Arachnida</taxon>
        <taxon>Acari</taxon>
        <taxon>Acariformes</taxon>
        <taxon>Sarcoptiformes</taxon>
        <taxon>Astigmata</taxon>
        <taxon>Psoroptidia</taxon>
        <taxon>Sarcoptoidea</taxon>
        <taxon>Sarcoptidae</taxon>
        <taxon>Sarcoptinae</taxon>
        <taxon>Sarcoptes</taxon>
    </lineage>
</organism>
<feature type="transmembrane region" description="Helical" evidence="16">
    <location>
        <begin position="300"/>
        <end position="321"/>
    </location>
</feature>
<evidence type="ECO:0000313" key="19">
    <source>
        <dbReference type="EMBL" id="KAF7488680.1"/>
    </source>
</evidence>
<reference evidence="19" key="2">
    <citation type="submission" date="2020-01" db="EMBL/GenBank/DDBJ databases">
        <authorList>
            <person name="Korhonen P.K.K."/>
            <person name="Guangxu M.G."/>
            <person name="Wang T.W."/>
            <person name="Stroehlein A.J.S."/>
            <person name="Young N.D."/>
            <person name="Ang C.-S.A."/>
            <person name="Fernando D.W.F."/>
            <person name="Lu H.L."/>
            <person name="Taylor S.T."/>
            <person name="Ehtesham M.E.M."/>
            <person name="Najaraj S.H.N."/>
            <person name="Harsha G.H.G."/>
            <person name="Madugundu A.M."/>
            <person name="Renuse S.R."/>
            <person name="Holt D.H."/>
            <person name="Pandey A.P."/>
            <person name="Papenfuss A.P."/>
            <person name="Gasser R.B.G."/>
            <person name="Fischer K.F."/>
        </authorList>
    </citation>
    <scope>NUCLEOTIDE SEQUENCE</scope>
    <source>
        <strain evidence="19">SSS_KF_BRIS2020</strain>
    </source>
</reference>
<feature type="domain" description="ABC transmembrane type-1" evidence="18">
    <location>
        <begin position="148"/>
        <end position="443"/>
    </location>
</feature>
<feature type="transmembrane region" description="Helical" evidence="16">
    <location>
        <begin position="188"/>
        <end position="206"/>
    </location>
</feature>
<comment type="subcellular location">
    <subcellularLocation>
        <location evidence="1">Mitochondrion inner membrane</location>
        <topology evidence="1">Multi-pass membrane protein</topology>
    </subcellularLocation>
</comment>
<dbReference type="SMART" id="SM00382">
    <property type="entry name" value="AAA"/>
    <property type="match status" value="1"/>
</dbReference>
<keyword evidence="2" id="KW-0813">Transport</keyword>
<evidence type="ECO:0000256" key="9">
    <source>
        <dbReference type="ARBA" id="ARBA00023128"/>
    </source>
</evidence>
<evidence type="ECO:0000313" key="21">
    <source>
        <dbReference type="Proteomes" id="UP000070412"/>
    </source>
</evidence>
<proteinExistence type="inferred from homology"/>
<dbReference type="Proteomes" id="UP000070412">
    <property type="component" value="Unassembled WGS sequence"/>
</dbReference>
<dbReference type="EnsemblMetazoa" id="SSS_5434s_mrna">
    <property type="protein sequence ID" value="KAF7488680.1"/>
    <property type="gene ID" value="SSS_5434"/>
</dbReference>
<evidence type="ECO:0000259" key="17">
    <source>
        <dbReference type="PROSITE" id="PS50893"/>
    </source>
</evidence>
<evidence type="ECO:0000256" key="8">
    <source>
        <dbReference type="ARBA" id="ARBA00022989"/>
    </source>
</evidence>
<comment type="similarity">
    <text evidence="11">Belongs to the ABC transporter superfamily. ABCB family. Heavy Metal importer (TC 3.A.1.210) subfamily.</text>
</comment>
<keyword evidence="7" id="KW-0809">Transit peptide</keyword>
<dbReference type="InterPro" id="IPR036640">
    <property type="entry name" value="ABC1_TM_sf"/>
</dbReference>
<gene>
    <name evidence="19" type="ORF">SSS_5434</name>
</gene>
<accession>A0A834R1P5</accession>
<evidence type="ECO:0000256" key="1">
    <source>
        <dbReference type="ARBA" id="ARBA00004448"/>
    </source>
</evidence>
<dbReference type="PANTHER" id="PTHR24221:SF402">
    <property type="entry name" value="IRON-SULFUR CLUSTERS TRANSPORTER ABCB7, MITOCHONDRIAL"/>
    <property type="match status" value="1"/>
</dbReference>
<reference evidence="20" key="3">
    <citation type="submission" date="2022-06" db="UniProtKB">
        <authorList>
            <consortium name="EnsemblMetazoa"/>
        </authorList>
    </citation>
    <scope>IDENTIFICATION</scope>
</reference>
<keyword evidence="4" id="KW-0547">Nucleotide-binding</keyword>
<dbReference type="InterPro" id="IPR017871">
    <property type="entry name" value="ABC_transporter-like_CS"/>
</dbReference>
<dbReference type="AlphaFoldDB" id="A0A834R1P5"/>
<feature type="domain" description="ABC transporter" evidence="17">
    <location>
        <begin position="479"/>
        <end position="713"/>
    </location>
</feature>
<keyword evidence="10 16" id="KW-0472">Membrane</keyword>
<dbReference type="Pfam" id="PF00005">
    <property type="entry name" value="ABC_tran"/>
    <property type="match status" value="1"/>
</dbReference>
<dbReference type="SUPFAM" id="SSF52540">
    <property type="entry name" value="P-loop containing nucleoside triphosphate hydrolases"/>
    <property type="match status" value="1"/>
</dbReference>
<dbReference type="Pfam" id="PF00664">
    <property type="entry name" value="ABC_membrane"/>
    <property type="match status" value="1"/>
</dbReference>
<feature type="transmembrane region" description="Helical" evidence="16">
    <location>
        <begin position="267"/>
        <end position="294"/>
    </location>
</feature>
<dbReference type="PANTHER" id="PTHR24221">
    <property type="entry name" value="ATP-BINDING CASSETTE SUB-FAMILY B"/>
    <property type="match status" value="1"/>
</dbReference>
<dbReference type="InterPro" id="IPR039421">
    <property type="entry name" value="Type_1_exporter"/>
</dbReference>
<comment type="function">
    <text evidence="14">Performs an essential function in the generation of cytoplasmic iron-sulfur proteins by mediating the ATP-dependent export of Fe/S cluster precursors synthesized by NFS1 and other mitochondrial proteins. Hydrolyzes ATP. Binds glutathione and may function by transporting a glutathione-conjugated iron-sulfur compound.</text>
</comment>
<dbReference type="GO" id="GO:0016887">
    <property type="term" value="F:ATP hydrolysis activity"/>
    <property type="evidence" value="ECO:0007669"/>
    <property type="project" value="InterPro"/>
</dbReference>
<sequence length="720" mass="81664">MIQLTRLSKTLRNHHFHHHSFNAFQSPIIRYLNVISKPQLKLFENRTLFRFRNVEFTRKTDYFPSRFQNRYFYLFKQAKLTSRNSQTVLLTRLLGVYEDNHQIRRWHPGHGFTETQFKNGDVGALQIIKQMLSYTWPKDRPEIRKRVLIALGLLVAAKSVNISVPFVFKHGIDHLNKHTGEMLALTDPTNTVMTVGISLMIAYGIARAGASFFNEARNAIFAKVAHDSIQRVANEVFTHLHQMDLFFHLNRNTGALSKTIDRGTRGINFVLSALIFNVLPTFLEVSLVSSLLYYRFGMEYAAVTLGCIASYSAFTLVITQWRTKIRIQMNKTENEAGSRAIDSLINYETVKYFNNEKYESNEYQKLMEKFTDSSIKTTTSLAFLNFGQNAIFSVSLAAIMILATKGIVAGTMTVGDLVMVNGLLFQLSLPLNFLGSVYREIRQSLIDMQAMFSLLRLESKVKNKPNCFPLIISSENAHIKFNDVHFEYVPNSPILNGLNFEVPNGKKIALVGGSGSGKSTIIRLLYRFFDPQKGAIYINGKDIRDYDLDTLRKAISIVPQDTVLFNNSIAFNINYGNLECDMNDVIKAAKMSYLHDSIMKWNDSYETNVGERGLKLSGGEKQRVAIARAILKNSPILVFDEATSSLDSITEQNIMNAIKIAAENRTSLFIAHRLSTVVDADQIFVMQDGRIVESGDHLSLVVKPGSLYASLWDKQHQIDR</sequence>
<evidence type="ECO:0000256" key="11">
    <source>
        <dbReference type="ARBA" id="ARBA00024363"/>
    </source>
</evidence>
<evidence type="ECO:0000256" key="3">
    <source>
        <dbReference type="ARBA" id="ARBA00022692"/>
    </source>
</evidence>
<evidence type="ECO:0000313" key="20">
    <source>
        <dbReference type="EnsemblMetazoa" id="KAF7488680.1"/>
    </source>
</evidence>